<dbReference type="InterPro" id="IPR053137">
    <property type="entry name" value="NLR-like"/>
</dbReference>
<dbReference type="PANTHER" id="PTHR46082:SF6">
    <property type="entry name" value="AAA+ ATPASE DOMAIN-CONTAINING PROTEIN-RELATED"/>
    <property type="match status" value="1"/>
</dbReference>
<proteinExistence type="predicted"/>
<protein>
    <recommendedName>
        <fullName evidence="3">NB-ARC domain-containing protein</fullName>
    </recommendedName>
</protein>
<dbReference type="Pfam" id="PF13424">
    <property type="entry name" value="TPR_12"/>
    <property type="match status" value="2"/>
</dbReference>
<reference evidence="1 2" key="1">
    <citation type="submission" date="2014-04" db="EMBL/GenBank/DDBJ databases">
        <authorList>
            <consortium name="DOE Joint Genome Institute"/>
            <person name="Kuo A."/>
            <person name="Zuccaro A."/>
            <person name="Kohler A."/>
            <person name="Nagy L.G."/>
            <person name="Floudas D."/>
            <person name="Copeland A."/>
            <person name="Barry K.W."/>
            <person name="Cichocki N."/>
            <person name="Veneault-Fourrey C."/>
            <person name="LaButti K."/>
            <person name="Lindquist E.A."/>
            <person name="Lipzen A."/>
            <person name="Lundell T."/>
            <person name="Morin E."/>
            <person name="Murat C."/>
            <person name="Sun H."/>
            <person name="Tunlid A."/>
            <person name="Henrissat B."/>
            <person name="Grigoriev I.V."/>
            <person name="Hibbett D.S."/>
            <person name="Martin F."/>
            <person name="Nordberg H.P."/>
            <person name="Cantor M.N."/>
            <person name="Hua S.X."/>
        </authorList>
    </citation>
    <scope>NUCLEOTIDE SEQUENCE [LARGE SCALE GENOMIC DNA]</scope>
    <source>
        <strain evidence="1 2">MAFF 305830</strain>
    </source>
</reference>
<accession>A0A0C3ADN9</accession>
<dbReference type="Pfam" id="PF13374">
    <property type="entry name" value="TPR_10"/>
    <property type="match status" value="1"/>
</dbReference>
<dbReference type="InterPro" id="IPR027417">
    <property type="entry name" value="P-loop_NTPase"/>
</dbReference>
<keyword evidence="2" id="KW-1185">Reference proteome</keyword>
<evidence type="ECO:0008006" key="3">
    <source>
        <dbReference type="Google" id="ProtNLM"/>
    </source>
</evidence>
<dbReference type="HOGENOM" id="CLU_000288_125_8_1"/>
<reference evidence="2" key="2">
    <citation type="submission" date="2015-01" db="EMBL/GenBank/DDBJ databases">
        <title>Evolutionary Origins and Diversification of the Mycorrhizal Mutualists.</title>
        <authorList>
            <consortium name="DOE Joint Genome Institute"/>
            <consortium name="Mycorrhizal Genomics Consortium"/>
            <person name="Kohler A."/>
            <person name="Kuo A."/>
            <person name="Nagy L.G."/>
            <person name="Floudas D."/>
            <person name="Copeland A."/>
            <person name="Barry K.W."/>
            <person name="Cichocki N."/>
            <person name="Veneault-Fourrey C."/>
            <person name="LaButti K."/>
            <person name="Lindquist E.A."/>
            <person name="Lipzen A."/>
            <person name="Lundell T."/>
            <person name="Morin E."/>
            <person name="Murat C."/>
            <person name="Riley R."/>
            <person name="Ohm R."/>
            <person name="Sun H."/>
            <person name="Tunlid A."/>
            <person name="Henrissat B."/>
            <person name="Grigoriev I.V."/>
            <person name="Hibbett D.S."/>
            <person name="Martin F."/>
        </authorList>
    </citation>
    <scope>NUCLEOTIDE SEQUENCE [LARGE SCALE GENOMIC DNA]</scope>
    <source>
        <strain evidence="2">MAFF 305830</strain>
    </source>
</reference>
<evidence type="ECO:0000313" key="1">
    <source>
        <dbReference type="EMBL" id="KIM22760.1"/>
    </source>
</evidence>
<dbReference type="OrthoDB" id="771227at2759"/>
<dbReference type="EMBL" id="KN824348">
    <property type="protein sequence ID" value="KIM22760.1"/>
    <property type="molecule type" value="Genomic_DNA"/>
</dbReference>
<dbReference type="Gene3D" id="1.25.40.10">
    <property type="entry name" value="Tetratricopeptide repeat domain"/>
    <property type="match status" value="2"/>
</dbReference>
<dbReference type="Gene3D" id="3.40.50.300">
    <property type="entry name" value="P-loop containing nucleotide triphosphate hydrolases"/>
    <property type="match status" value="1"/>
</dbReference>
<gene>
    <name evidence="1" type="ORF">M408DRAFT_279273</name>
</gene>
<organism evidence="1 2">
    <name type="scientific">Serendipita vermifera MAFF 305830</name>
    <dbReference type="NCBI Taxonomy" id="933852"/>
    <lineage>
        <taxon>Eukaryota</taxon>
        <taxon>Fungi</taxon>
        <taxon>Dikarya</taxon>
        <taxon>Basidiomycota</taxon>
        <taxon>Agaricomycotina</taxon>
        <taxon>Agaricomycetes</taxon>
        <taxon>Sebacinales</taxon>
        <taxon>Serendipitaceae</taxon>
        <taxon>Serendipita</taxon>
    </lineage>
</organism>
<dbReference type="InterPro" id="IPR011990">
    <property type="entry name" value="TPR-like_helical_dom_sf"/>
</dbReference>
<dbReference type="AlphaFoldDB" id="A0A0C3ADN9"/>
<evidence type="ECO:0000313" key="2">
    <source>
        <dbReference type="Proteomes" id="UP000054097"/>
    </source>
</evidence>
<name>A0A0C3ADN9_SERVB</name>
<dbReference type="Proteomes" id="UP000054097">
    <property type="component" value="Unassembled WGS sequence"/>
</dbReference>
<dbReference type="SUPFAM" id="SSF52540">
    <property type="entry name" value="P-loop containing nucleoside triphosphate hydrolases"/>
    <property type="match status" value="1"/>
</dbReference>
<dbReference type="SUPFAM" id="SSF48452">
    <property type="entry name" value="TPR-like"/>
    <property type="match status" value="3"/>
</dbReference>
<dbReference type="PANTHER" id="PTHR46082">
    <property type="entry name" value="ATP/GTP-BINDING PROTEIN-RELATED"/>
    <property type="match status" value="1"/>
</dbReference>
<sequence length="656" mass="74058">MYRYTRTVYVDASSSSSIKTDLQTWSRAIGGDHESDVWEDALSMLDSAPQNEQWILILDNADDPALNLVQFLPKNINVTILITSRNRDIGSLSTTHHLELGEMSADEAFALMLRAARRDPKLSKEEMDSAQTLIKELGCLAVALVQAGTYCYQLSLTNGDTTVPYTFTQYLTLFRLHRAELMKDAGPTSLDNYQRSVYTTLDLSYKALPQDARDFLHLISFFHYTDIPLIAVAAASKKAFRDPVVYLPRPKNHQDIVSRLKNIFGGNKAWSELTTQKIIRTLRSFSLLTASSVDDCIFLHLHPLIQAWCRDMDSTSSSPYRAMAIQVLTACEGNPDFKLNRYIPPHVLEVMSQIKLSDLHVNSLMAFGILIGQRGHYHKALKAFEISLERIKRSEKANSKEALTVASQLGRMYRKEGKWKESEDLLRELLQAHQRILGFDHPRTITAAVSLASTYQAQGRWVEAEKLDVEVLEQRRRLLGREHLDTIAAAGNLATTYNAQERWGEAEKLQVEVLEQTKRILGMEHPHTLKAASNLGVTYGEQGRWKEAEQLEVEVLEQRTRILGKEHPHTIKATVHLAGTYQRQGRLEEAITILAPAVHLSIKVFGQHHPLTQKRIRSLVSVYGTAGKQDEAKKMKDLLLPSVEVSISASNRLRAD</sequence>
<dbReference type="STRING" id="933852.A0A0C3ADN9"/>